<gene>
    <name evidence="1" type="ORF">COT49_00250</name>
</gene>
<evidence type="ECO:0000313" key="2">
    <source>
        <dbReference type="Proteomes" id="UP000230340"/>
    </source>
</evidence>
<dbReference type="Gene3D" id="3.30.428.10">
    <property type="entry name" value="HIT-like"/>
    <property type="match status" value="1"/>
</dbReference>
<dbReference type="InterPro" id="IPR036265">
    <property type="entry name" value="HIT-like_sf"/>
</dbReference>
<evidence type="ECO:0000313" key="1">
    <source>
        <dbReference type="EMBL" id="PIS23437.1"/>
    </source>
</evidence>
<dbReference type="EMBL" id="PEYT01000002">
    <property type="protein sequence ID" value="PIS23437.1"/>
    <property type="molecule type" value="Genomic_DNA"/>
</dbReference>
<proteinExistence type="predicted"/>
<organism evidence="1 2">
    <name type="scientific">candidate division WWE3 bacterium CG08_land_8_20_14_0_20_40_13</name>
    <dbReference type="NCBI Taxonomy" id="1975084"/>
    <lineage>
        <taxon>Bacteria</taxon>
        <taxon>Katanobacteria</taxon>
    </lineage>
</organism>
<comment type="caution">
    <text evidence="1">The sequence shown here is derived from an EMBL/GenBank/DDBJ whole genome shotgun (WGS) entry which is preliminary data.</text>
</comment>
<dbReference type="AlphaFoldDB" id="A0A2H0XES4"/>
<dbReference type="Proteomes" id="UP000230340">
    <property type="component" value="Unassembled WGS sequence"/>
</dbReference>
<sequence length="163" mass="19318">MDQKREIEDIKGNKKQLGCLGCAIQNGEVESPGGSIASTKYFDAHQDYEIPIPGFVILASKRHLQSIDEFIEEERLDFIEFLCRLRKTMRQAFDVQVIYLIQEEDTSHHFHVWIFPRYDWMVEKFGKKIQSVRPIMEYARENMKTSENLKKVDEAMEKMKTYF</sequence>
<protein>
    <submittedName>
        <fullName evidence="1">Diadenosine tetraphosphate hydrolase</fullName>
    </submittedName>
</protein>
<accession>A0A2H0XES4</accession>
<dbReference type="GO" id="GO:0016787">
    <property type="term" value="F:hydrolase activity"/>
    <property type="evidence" value="ECO:0007669"/>
    <property type="project" value="UniProtKB-KW"/>
</dbReference>
<dbReference type="SUPFAM" id="SSF54197">
    <property type="entry name" value="HIT-like"/>
    <property type="match status" value="1"/>
</dbReference>
<keyword evidence="1" id="KW-0378">Hydrolase</keyword>
<name>A0A2H0XES4_UNCKA</name>
<reference evidence="2" key="1">
    <citation type="submission" date="2017-09" db="EMBL/GenBank/DDBJ databases">
        <title>Depth-based differentiation of microbial function through sediment-hosted aquifers and enrichment of novel symbionts in the deep terrestrial subsurface.</title>
        <authorList>
            <person name="Probst A.J."/>
            <person name="Ladd B."/>
            <person name="Jarett J.K."/>
            <person name="Geller-Mcgrath D.E."/>
            <person name="Sieber C.M.K."/>
            <person name="Emerson J.B."/>
            <person name="Anantharaman K."/>
            <person name="Thomas B.C."/>
            <person name="Malmstrom R."/>
            <person name="Stieglmeier M."/>
            <person name="Klingl A."/>
            <person name="Woyke T."/>
            <person name="Ryan C.M."/>
            <person name="Banfield J.F."/>
        </authorList>
    </citation>
    <scope>NUCLEOTIDE SEQUENCE [LARGE SCALE GENOMIC DNA]</scope>
</reference>